<feature type="transmembrane region" description="Helical" evidence="7">
    <location>
        <begin position="76"/>
        <end position="96"/>
    </location>
</feature>
<keyword evidence="3" id="KW-1003">Cell membrane</keyword>
<evidence type="ECO:0000256" key="2">
    <source>
        <dbReference type="ARBA" id="ARBA00006679"/>
    </source>
</evidence>
<evidence type="ECO:0000256" key="4">
    <source>
        <dbReference type="ARBA" id="ARBA00022692"/>
    </source>
</evidence>
<proteinExistence type="inferred from homology"/>
<name>A0AAW9DPA9_ACIAO</name>
<dbReference type="Proteomes" id="UP001279553">
    <property type="component" value="Unassembled WGS sequence"/>
</dbReference>
<evidence type="ECO:0000256" key="1">
    <source>
        <dbReference type="ARBA" id="ARBA00004651"/>
    </source>
</evidence>
<dbReference type="InterPro" id="IPR051907">
    <property type="entry name" value="DoxX-like_oxidoreductase"/>
</dbReference>
<evidence type="ECO:0000256" key="6">
    <source>
        <dbReference type="ARBA" id="ARBA00023136"/>
    </source>
</evidence>
<feature type="transmembrane region" description="Helical" evidence="7">
    <location>
        <begin position="12"/>
        <end position="29"/>
    </location>
</feature>
<comment type="caution">
    <text evidence="8">The sequence shown here is derived from an EMBL/GenBank/DDBJ whole genome shotgun (WGS) entry which is preliminary data.</text>
</comment>
<feature type="transmembrane region" description="Helical" evidence="7">
    <location>
        <begin position="49"/>
        <end position="69"/>
    </location>
</feature>
<reference evidence="8 9" key="1">
    <citation type="submission" date="2023-11" db="EMBL/GenBank/DDBJ databases">
        <title>MicrobeMod: A computational toolkit for identifying prokaryotic methylation and restriction-modification with nanopore sequencing.</title>
        <authorList>
            <person name="Crits-Christoph A."/>
            <person name="Kang S.C."/>
            <person name="Lee H."/>
            <person name="Ostrov N."/>
        </authorList>
    </citation>
    <scope>NUCLEOTIDE SEQUENCE [LARGE SCALE GENOMIC DNA]</scope>
    <source>
        <strain evidence="8 9">DSMZ 700</strain>
    </source>
</reference>
<sequence length="136" mass="14245">MKTGRGGATDIGIALGRIALALVFLQAGWSKLSGWPGIVHLLTRLHAPYPTLGGIIAIGCELLGGAMVALGFRARLGALVLIAFTIGANWLTHRFWLMQGAAKSAAEIQFLLDLSICGGLLILASTGPGRISLDRR</sequence>
<keyword evidence="4 7" id="KW-0812">Transmembrane</keyword>
<accession>A0AAW9DPA9</accession>
<feature type="transmembrane region" description="Helical" evidence="7">
    <location>
        <begin position="108"/>
        <end position="126"/>
    </location>
</feature>
<evidence type="ECO:0000256" key="7">
    <source>
        <dbReference type="SAM" id="Phobius"/>
    </source>
</evidence>
<dbReference type="PANTHER" id="PTHR33452:SF1">
    <property type="entry name" value="INNER MEMBRANE PROTEIN YPHA-RELATED"/>
    <property type="match status" value="1"/>
</dbReference>
<dbReference type="AlphaFoldDB" id="A0AAW9DPA9"/>
<keyword evidence="5 7" id="KW-1133">Transmembrane helix</keyword>
<evidence type="ECO:0000313" key="8">
    <source>
        <dbReference type="EMBL" id="MDX5930533.1"/>
    </source>
</evidence>
<evidence type="ECO:0000256" key="5">
    <source>
        <dbReference type="ARBA" id="ARBA00022989"/>
    </source>
</evidence>
<evidence type="ECO:0000256" key="3">
    <source>
        <dbReference type="ARBA" id="ARBA00022475"/>
    </source>
</evidence>
<keyword evidence="9" id="KW-1185">Reference proteome</keyword>
<gene>
    <name evidence="8" type="ORF">SIL87_07130</name>
</gene>
<dbReference type="Pfam" id="PF07681">
    <property type="entry name" value="DoxX"/>
    <property type="match status" value="1"/>
</dbReference>
<dbReference type="PANTHER" id="PTHR33452">
    <property type="entry name" value="OXIDOREDUCTASE CATD-RELATED"/>
    <property type="match status" value="1"/>
</dbReference>
<dbReference type="GO" id="GO:0005886">
    <property type="term" value="C:plasma membrane"/>
    <property type="evidence" value="ECO:0007669"/>
    <property type="project" value="UniProtKB-SubCell"/>
</dbReference>
<comment type="subcellular location">
    <subcellularLocation>
        <location evidence="1">Cell membrane</location>
        <topology evidence="1">Multi-pass membrane protein</topology>
    </subcellularLocation>
</comment>
<keyword evidence="6 7" id="KW-0472">Membrane</keyword>
<evidence type="ECO:0000313" key="9">
    <source>
        <dbReference type="Proteomes" id="UP001279553"/>
    </source>
</evidence>
<organism evidence="8 9">
    <name type="scientific">Acidiphilium acidophilum</name>
    <name type="common">Thiobacillus acidophilus</name>
    <dbReference type="NCBI Taxonomy" id="76588"/>
    <lineage>
        <taxon>Bacteria</taxon>
        <taxon>Pseudomonadati</taxon>
        <taxon>Pseudomonadota</taxon>
        <taxon>Alphaproteobacteria</taxon>
        <taxon>Acetobacterales</taxon>
        <taxon>Acidocellaceae</taxon>
        <taxon>Acidiphilium</taxon>
    </lineage>
</organism>
<dbReference type="InterPro" id="IPR032808">
    <property type="entry name" value="DoxX"/>
</dbReference>
<dbReference type="EMBL" id="JAWXYB010000018">
    <property type="protein sequence ID" value="MDX5930533.1"/>
    <property type="molecule type" value="Genomic_DNA"/>
</dbReference>
<comment type="similarity">
    <text evidence="2">Belongs to the DoxX family.</text>
</comment>
<dbReference type="RefSeq" id="WP_319613477.1">
    <property type="nucleotide sequence ID" value="NZ_JAWXYB010000018.1"/>
</dbReference>
<protein>
    <submittedName>
        <fullName evidence="8">DoxX family protein</fullName>
    </submittedName>
</protein>